<gene>
    <name evidence="2" type="ORF">ESZ36_17100</name>
</gene>
<name>A0A5C6Q9U9_9GAMM</name>
<keyword evidence="3" id="KW-1185">Reference proteome</keyword>
<evidence type="ECO:0000313" key="3">
    <source>
        <dbReference type="Proteomes" id="UP000321822"/>
    </source>
</evidence>
<dbReference type="EMBL" id="VOLT01000010">
    <property type="protein sequence ID" value="TWX65523.1"/>
    <property type="molecule type" value="Genomic_DNA"/>
</dbReference>
<feature type="coiled-coil region" evidence="1">
    <location>
        <begin position="163"/>
        <end position="190"/>
    </location>
</feature>
<dbReference type="RefSeq" id="WP_146790127.1">
    <property type="nucleotide sequence ID" value="NZ_VOLT01000010.1"/>
</dbReference>
<reference evidence="2 3" key="1">
    <citation type="submission" date="2019-07" db="EMBL/GenBank/DDBJ databases">
        <title>Genomes of sea-ice associated Colwellia species.</title>
        <authorList>
            <person name="Bowman J.P."/>
        </authorList>
    </citation>
    <scope>NUCLEOTIDE SEQUENCE [LARGE SCALE GENOMIC DNA]</scope>
    <source>
        <strain evidence="2 3">ACAM 459</strain>
    </source>
</reference>
<dbReference type="AlphaFoldDB" id="A0A5C6Q9U9"/>
<dbReference type="OrthoDB" id="5856431at2"/>
<proteinExistence type="predicted"/>
<dbReference type="Proteomes" id="UP000321822">
    <property type="component" value="Unassembled WGS sequence"/>
</dbReference>
<comment type="caution">
    <text evidence="2">The sequence shown here is derived from an EMBL/GenBank/DDBJ whole genome shotgun (WGS) entry which is preliminary data.</text>
</comment>
<sequence>MCNSNSVGLTILFAVALSGCSSTPQHSNTLIFSTTTKVAIDISAEPTTGSPDITIGYKRVEGVWMPLLANEEVYKGNAKPAKCGKPDCVFQSNETNKDGSKKTDTYSVLATLGAEFGGEAKTGSAAASGGISQFFATGIAAQKLAESGGSRLVTVQPTSAIEAQLQKERADKAEAKVSTLESELKESLGSKQYQAIVDDAKNTNTLNKNKINLILSTVAPGNILNQNLWKLTLGDSALMSNIEKAEKGLLENCADIACIEQRLSGYLNRSQERRNIIDKINKAIWANS</sequence>
<organism evidence="2 3">
    <name type="scientific">Colwellia demingiae</name>
    <dbReference type="NCBI Taxonomy" id="89401"/>
    <lineage>
        <taxon>Bacteria</taxon>
        <taxon>Pseudomonadati</taxon>
        <taxon>Pseudomonadota</taxon>
        <taxon>Gammaproteobacteria</taxon>
        <taxon>Alteromonadales</taxon>
        <taxon>Colwelliaceae</taxon>
        <taxon>Colwellia</taxon>
    </lineage>
</organism>
<accession>A0A5C6Q9U9</accession>
<protein>
    <submittedName>
        <fullName evidence="2">Uncharacterized protein</fullName>
    </submittedName>
</protein>
<keyword evidence="1" id="KW-0175">Coiled coil</keyword>
<evidence type="ECO:0000313" key="2">
    <source>
        <dbReference type="EMBL" id="TWX65523.1"/>
    </source>
</evidence>
<evidence type="ECO:0000256" key="1">
    <source>
        <dbReference type="SAM" id="Coils"/>
    </source>
</evidence>